<name>A0A915KVD0_ROMCU</name>
<proteinExistence type="predicted"/>
<keyword evidence="1" id="KW-1185">Reference proteome</keyword>
<dbReference type="Proteomes" id="UP000887565">
    <property type="component" value="Unplaced"/>
</dbReference>
<evidence type="ECO:0000313" key="2">
    <source>
        <dbReference type="WBParaSite" id="nRc.2.0.1.t42433-RA"/>
    </source>
</evidence>
<dbReference type="WBParaSite" id="nRc.2.0.1.t42433-RA">
    <property type="protein sequence ID" value="nRc.2.0.1.t42433-RA"/>
    <property type="gene ID" value="nRc.2.0.1.g42433"/>
</dbReference>
<accession>A0A915KVD0</accession>
<dbReference type="AlphaFoldDB" id="A0A915KVD0"/>
<evidence type="ECO:0000313" key="1">
    <source>
        <dbReference type="Proteomes" id="UP000887565"/>
    </source>
</evidence>
<protein>
    <submittedName>
        <fullName evidence="2">Uncharacterized protein</fullName>
    </submittedName>
</protein>
<sequence length="163" mass="17987">MESAFGEHMIKCIILDNDGNNQCIIGTDFLAHPNIQAVLNFKENFNKIQDAKLPLKVIAAVRSQMELFLNPANDNQLVITSIPDVKVQPLATNNVAAELPIETAIVDLTNGHCLLLFINNTPNCIKLRPNQLIAMAKHMLGYIEPYPDCQLATAASNRDLADH</sequence>
<reference evidence="2" key="1">
    <citation type="submission" date="2022-11" db="UniProtKB">
        <authorList>
            <consortium name="WormBaseParasite"/>
        </authorList>
    </citation>
    <scope>IDENTIFICATION</scope>
</reference>
<organism evidence="1 2">
    <name type="scientific">Romanomermis culicivorax</name>
    <name type="common">Nematode worm</name>
    <dbReference type="NCBI Taxonomy" id="13658"/>
    <lineage>
        <taxon>Eukaryota</taxon>
        <taxon>Metazoa</taxon>
        <taxon>Ecdysozoa</taxon>
        <taxon>Nematoda</taxon>
        <taxon>Enoplea</taxon>
        <taxon>Dorylaimia</taxon>
        <taxon>Mermithida</taxon>
        <taxon>Mermithoidea</taxon>
        <taxon>Mermithidae</taxon>
        <taxon>Romanomermis</taxon>
    </lineage>
</organism>